<dbReference type="InterPro" id="IPR036291">
    <property type="entry name" value="NAD(P)-bd_dom_sf"/>
</dbReference>
<feature type="domain" description="NAD-dependent epimerase/dehydratase" evidence="2">
    <location>
        <begin position="17"/>
        <end position="256"/>
    </location>
</feature>
<reference evidence="3" key="1">
    <citation type="submission" date="2019-04" db="EMBL/GenBank/DDBJ databases">
        <authorList>
            <consortium name="Science for Life Laboratories"/>
        </authorList>
    </citation>
    <scope>NUCLEOTIDE SEQUENCE</scope>
    <source>
        <strain evidence="3">MBLW1</strain>
    </source>
</reference>
<evidence type="ECO:0000313" key="4">
    <source>
        <dbReference type="Proteomes" id="UP000464378"/>
    </source>
</evidence>
<organism evidence="3">
    <name type="scientific">Tuwongella immobilis</name>
    <dbReference type="NCBI Taxonomy" id="692036"/>
    <lineage>
        <taxon>Bacteria</taxon>
        <taxon>Pseudomonadati</taxon>
        <taxon>Planctomycetota</taxon>
        <taxon>Planctomycetia</taxon>
        <taxon>Gemmatales</taxon>
        <taxon>Gemmataceae</taxon>
        <taxon>Tuwongella</taxon>
    </lineage>
</organism>
<dbReference type="Proteomes" id="UP000464378">
    <property type="component" value="Chromosome"/>
</dbReference>
<dbReference type="KEGG" id="tim:GMBLW1_49870"/>
<evidence type="ECO:0000259" key="2">
    <source>
        <dbReference type="Pfam" id="PF01370"/>
    </source>
</evidence>
<dbReference type="InterPro" id="IPR001509">
    <property type="entry name" value="Epimerase_deHydtase"/>
</dbReference>
<dbReference type="Gene3D" id="3.40.50.720">
    <property type="entry name" value="NAD(P)-binding Rossmann-like Domain"/>
    <property type="match status" value="1"/>
</dbReference>
<dbReference type="EMBL" id="LR593887">
    <property type="protein sequence ID" value="VTS05776.1"/>
    <property type="molecule type" value="Genomic_DNA"/>
</dbReference>
<dbReference type="Pfam" id="PF01370">
    <property type="entry name" value="Epimerase"/>
    <property type="match status" value="1"/>
</dbReference>
<keyword evidence="4" id="KW-1185">Reference proteome</keyword>
<gene>
    <name evidence="3" type="ORF">GMBLW1_49870</name>
</gene>
<dbReference type="EMBL" id="LR586016">
    <property type="protein sequence ID" value="VIP04206.1"/>
    <property type="molecule type" value="Genomic_DNA"/>
</dbReference>
<protein>
    <recommendedName>
        <fullName evidence="2">NAD-dependent epimerase/dehydratase domain-containing protein</fullName>
    </recommendedName>
</protein>
<name>A0A6C2YRV2_9BACT</name>
<evidence type="ECO:0000313" key="3">
    <source>
        <dbReference type="EMBL" id="VIP04206.1"/>
    </source>
</evidence>
<evidence type="ECO:0000256" key="1">
    <source>
        <dbReference type="ARBA" id="ARBA00007637"/>
    </source>
</evidence>
<dbReference type="SUPFAM" id="SSF51735">
    <property type="entry name" value="NAD(P)-binding Rossmann-fold domains"/>
    <property type="match status" value="1"/>
</dbReference>
<sequence length="351" mass="38424">MPGSLSCLPRKGLPVRVLLTGGYGFIGAWIIRKLLAQNADVFVFDLKEDPRRLRLILPESEVQKVTFVQGDVTDLPALQRAIATHQISHIIHLAGLQVPTCRANPILGAQVNVIGTLAVFEAVRMAGDQVKRLVYASSAAVYGGPELYPSGPLPDDIKLTPSTHYGYFKCCNEGNAKIYYQDFGISSIGLRPWTVYGVGRDLGMTSEPTKAIKSVVINRPYHISYGGWQDLQYVGDVANTFVRCLEAPYSGAKSYNLRGAVVDLPTFWKAFVEVEPAAEQLVTYGDRQIAIAYDLDDAALQRDVGPLPVTPLTDGIRETLAIFRQLQAEGRLDISELDAPKPPPVVVMDEP</sequence>
<dbReference type="PANTHER" id="PTHR43000">
    <property type="entry name" value="DTDP-D-GLUCOSE 4,6-DEHYDRATASE-RELATED"/>
    <property type="match status" value="1"/>
</dbReference>
<dbReference type="AlphaFoldDB" id="A0A6C2YRV2"/>
<dbReference type="InParanoid" id="A0A6C2YRV2"/>
<dbReference type="CDD" id="cd08946">
    <property type="entry name" value="SDR_e"/>
    <property type="match status" value="1"/>
</dbReference>
<accession>A0A6C2YRV2</accession>
<comment type="similarity">
    <text evidence="1">Belongs to the NAD(P)-dependent epimerase/dehydratase family.</text>
</comment>
<proteinExistence type="inferred from homology"/>